<dbReference type="AlphaFoldDB" id="A0A8G1A2Z3"/>
<dbReference type="EMBL" id="CP037968">
    <property type="protein sequence ID" value="QYZ79763.1"/>
    <property type="molecule type" value="Genomic_DNA"/>
</dbReference>
<sequence>MRRKNASSIWDENIISELDRFLTLILTNEERIEVERRAVPRLSSSWGVSPRREMVVKIQRLRAADQIDVPTHTTMLGALLPDPRDEDRTWKAEGRSF</sequence>
<reference evidence="2" key="1">
    <citation type="journal article" date="2005" name="Int. J. Syst. Evol. Microbiol.">
        <title>Methanofollis formosanus sp. nov., isolated from a fish pond.</title>
        <authorList>
            <person name="Wu S.Y."/>
            <person name="Chen S.C."/>
            <person name="Lai M.C."/>
        </authorList>
    </citation>
    <scope>NUCLEOTIDE SEQUENCE</scope>
    <source>
        <strain evidence="2">ML15</strain>
    </source>
</reference>
<accession>A0A8G1A2Z3</accession>
<dbReference type="RefSeq" id="WP_220681070.1">
    <property type="nucleotide sequence ID" value="NZ_CP037968.1"/>
</dbReference>
<feature type="compositionally biased region" description="Basic and acidic residues" evidence="1">
    <location>
        <begin position="82"/>
        <end position="97"/>
    </location>
</feature>
<reference evidence="2" key="2">
    <citation type="submission" date="2019-03" db="EMBL/GenBank/DDBJ databases">
        <authorList>
            <person name="Chen S.-C."/>
            <person name="Wu S.-Y."/>
            <person name="Lai M.-C."/>
        </authorList>
    </citation>
    <scope>NUCLEOTIDE SEQUENCE</scope>
    <source>
        <strain evidence="2">ML15</strain>
    </source>
</reference>
<evidence type="ECO:0000313" key="3">
    <source>
        <dbReference type="Proteomes" id="UP000826709"/>
    </source>
</evidence>
<dbReference type="Proteomes" id="UP000826709">
    <property type="component" value="Chromosome"/>
</dbReference>
<evidence type="ECO:0000313" key="2">
    <source>
        <dbReference type="EMBL" id="QYZ79763.1"/>
    </source>
</evidence>
<organism evidence="2 3">
    <name type="scientific">Methanofollis formosanus</name>
    <dbReference type="NCBI Taxonomy" id="299308"/>
    <lineage>
        <taxon>Archaea</taxon>
        <taxon>Methanobacteriati</taxon>
        <taxon>Methanobacteriota</taxon>
        <taxon>Stenosarchaea group</taxon>
        <taxon>Methanomicrobia</taxon>
        <taxon>Methanomicrobiales</taxon>
        <taxon>Methanomicrobiaceae</taxon>
        <taxon>Methanofollis</taxon>
    </lineage>
</organism>
<dbReference type="KEGG" id="mfk:E2N92_10145"/>
<protein>
    <submittedName>
        <fullName evidence="2">Uncharacterized protein</fullName>
    </submittedName>
</protein>
<feature type="region of interest" description="Disordered" evidence="1">
    <location>
        <begin position="76"/>
        <end position="97"/>
    </location>
</feature>
<proteinExistence type="predicted"/>
<name>A0A8G1A2Z3_9EURY</name>
<gene>
    <name evidence="2" type="ORF">E2N92_10145</name>
</gene>
<evidence type="ECO:0000256" key="1">
    <source>
        <dbReference type="SAM" id="MobiDB-lite"/>
    </source>
</evidence>
<keyword evidence="3" id="KW-1185">Reference proteome</keyword>